<dbReference type="Gene3D" id="3.40.50.10140">
    <property type="entry name" value="Toll/interleukin-1 receptor homology (TIR) domain"/>
    <property type="match status" value="1"/>
</dbReference>
<dbReference type="SMART" id="SM00255">
    <property type="entry name" value="TIR"/>
    <property type="match status" value="1"/>
</dbReference>
<sequence length="245" mass="27006">MTKDFFISYNRADATWAEWIAWVLEEHGKTVVIQAWDFRPGGNFILDMQRAAQDCDRTIAVLSEDYLNALYTQPEWAAAFKQDPTGIERKLLPVRVALCKPTGLLAPLAYVDLVGKSEAEAETLLLGALQERAKPTSRPSFPQSVQPQERITSGTVTFPQNIPEQSVQSVTSNTALRLALFQNLASLPSPQFEQILFALSPPPGNVASAQAPQGNRVKDLLDWATSIGPGLSEVEAIYNQIARPR</sequence>
<feature type="domain" description="TIR" evidence="1">
    <location>
        <begin position="1"/>
        <end position="133"/>
    </location>
</feature>
<evidence type="ECO:0000259" key="1">
    <source>
        <dbReference type="PROSITE" id="PS50104"/>
    </source>
</evidence>
<dbReference type="Pfam" id="PF13676">
    <property type="entry name" value="TIR_2"/>
    <property type="match status" value="1"/>
</dbReference>
<reference evidence="2 3" key="1">
    <citation type="submission" date="2022-04" db="EMBL/GenBank/DDBJ databases">
        <title>Positive selection, recombination, and allopatry shape intraspecific diversity of widespread and dominant cyanobacteria.</title>
        <authorList>
            <person name="Wei J."/>
            <person name="Shu W."/>
            <person name="Hu C."/>
        </authorList>
    </citation>
    <scope>NUCLEOTIDE SEQUENCE [LARGE SCALE GENOMIC DNA]</scope>
    <source>
        <strain evidence="2 3">DQ-A4</strain>
    </source>
</reference>
<evidence type="ECO:0000313" key="2">
    <source>
        <dbReference type="EMBL" id="MEP0950135.1"/>
    </source>
</evidence>
<protein>
    <submittedName>
        <fullName evidence="2">Toll/interleukin-1 receptor domain-containing protein</fullName>
    </submittedName>
</protein>
<dbReference type="InterPro" id="IPR000157">
    <property type="entry name" value="TIR_dom"/>
</dbReference>
<dbReference type="RefSeq" id="WP_190706882.1">
    <property type="nucleotide sequence ID" value="NZ_JAMPKX010000021.1"/>
</dbReference>
<dbReference type="Proteomes" id="UP001482513">
    <property type="component" value="Unassembled WGS sequence"/>
</dbReference>
<organism evidence="2 3">
    <name type="scientific">Leptolyngbya subtilissima DQ-A4</name>
    <dbReference type="NCBI Taxonomy" id="2933933"/>
    <lineage>
        <taxon>Bacteria</taxon>
        <taxon>Bacillati</taxon>
        <taxon>Cyanobacteriota</taxon>
        <taxon>Cyanophyceae</taxon>
        <taxon>Leptolyngbyales</taxon>
        <taxon>Leptolyngbyaceae</taxon>
        <taxon>Leptolyngbya group</taxon>
        <taxon>Leptolyngbya</taxon>
    </lineage>
</organism>
<dbReference type="EMBL" id="JAMPKX010000021">
    <property type="protein sequence ID" value="MEP0950135.1"/>
    <property type="molecule type" value="Genomic_DNA"/>
</dbReference>
<dbReference type="InterPro" id="IPR035897">
    <property type="entry name" value="Toll_tir_struct_dom_sf"/>
</dbReference>
<dbReference type="SUPFAM" id="SSF52200">
    <property type="entry name" value="Toll/Interleukin receptor TIR domain"/>
    <property type="match status" value="1"/>
</dbReference>
<gene>
    <name evidence="2" type="ORF">NC992_24895</name>
</gene>
<dbReference type="PROSITE" id="PS50104">
    <property type="entry name" value="TIR"/>
    <property type="match status" value="1"/>
</dbReference>
<comment type="caution">
    <text evidence="2">The sequence shown here is derived from an EMBL/GenBank/DDBJ whole genome shotgun (WGS) entry which is preliminary data.</text>
</comment>
<evidence type="ECO:0000313" key="3">
    <source>
        <dbReference type="Proteomes" id="UP001482513"/>
    </source>
</evidence>
<keyword evidence="2" id="KW-0675">Receptor</keyword>
<accession>A0ABV0KC51</accession>
<keyword evidence="3" id="KW-1185">Reference proteome</keyword>
<name>A0ABV0KC51_9CYAN</name>
<proteinExistence type="predicted"/>